<feature type="transmembrane region" description="Helical" evidence="13">
    <location>
        <begin position="504"/>
        <end position="531"/>
    </location>
</feature>
<dbReference type="PRINTS" id="PR01333">
    <property type="entry name" value="2POREKCHANEL"/>
</dbReference>
<reference evidence="15" key="1">
    <citation type="submission" date="2022-12" db="EMBL/GenBank/DDBJ databases">
        <authorList>
            <person name="Alioto T."/>
            <person name="Alioto T."/>
            <person name="Gomez Garrido J."/>
        </authorList>
    </citation>
    <scope>NUCLEOTIDE SEQUENCE</scope>
</reference>
<feature type="domain" description="Potassium channel" evidence="14">
    <location>
        <begin position="452"/>
        <end position="530"/>
    </location>
</feature>
<evidence type="ECO:0000259" key="14">
    <source>
        <dbReference type="Pfam" id="PF07885"/>
    </source>
</evidence>
<evidence type="ECO:0000256" key="10">
    <source>
        <dbReference type="ARBA" id="ARBA00023136"/>
    </source>
</evidence>
<dbReference type="SUPFAM" id="SSF81324">
    <property type="entry name" value="Voltage-gated potassium channels"/>
    <property type="match status" value="4"/>
</dbReference>
<keyword evidence="5 12" id="KW-0812">Transmembrane</keyword>
<protein>
    <submittedName>
        <fullName evidence="15">Potassium channel subfamily K member 16-like</fullName>
    </submittedName>
</protein>
<dbReference type="GO" id="GO:0030322">
    <property type="term" value="P:stabilization of membrane potential"/>
    <property type="evidence" value="ECO:0007669"/>
    <property type="project" value="TreeGrafter"/>
</dbReference>
<feature type="transmembrane region" description="Helical" evidence="13">
    <location>
        <begin position="474"/>
        <end position="492"/>
    </location>
</feature>
<dbReference type="Gene3D" id="1.10.287.70">
    <property type="match status" value="2"/>
</dbReference>
<dbReference type="EMBL" id="OX395126">
    <property type="protein sequence ID" value="CAI5764756.1"/>
    <property type="molecule type" value="Genomic_DNA"/>
</dbReference>
<evidence type="ECO:0000256" key="3">
    <source>
        <dbReference type="ARBA" id="ARBA00022448"/>
    </source>
</evidence>
<keyword evidence="9 12" id="KW-0406">Ion transport</keyword>
<keyword evidence="6" id="KW-0631">Potassium channel</keyword>
<gene>
    <name evidence="15" type="ORF">PODLI_1B017239</name>
</gene>
<feature type="domain" description="Potassium channel" evidence="14">
    <location>
        <begin position="365"/>
        <end position="420"/>
    </location>
</feature>
<evidence type="ECO:0000256" key="2">
    <source>
        <dbReference type="ARBA" id="ARBA00006666"/>
    </source>
</evidence>
<feature type="transmembrane region" description="Helical" evidence="13">
    <location>
        <begin position="287"/>
        <end position="307"/>
    </location>
</feature>
<evidence type="ECO:0000313" key="16">
    <source>
        <dbReference type="Proteomes" id="UP001178461"/>
    </source>
</evidence>
<dbReference type="GO" id="GO:0022841">
    <property type="term" value="F:potassium ion leak channel activity"/>
    <property type="evidence" value="ECO:0007669"/>
    <property type="project" value="TreeGrafter"/>
</dbReference>
<comment type="similarity">
    <text evidence="2 12">Belongs to the two pore domain potassium channel (TC 1.A.1.8) family.</text>
</comment>
<feature type="domain" description="Potassium channel" evidence="14">
    <location>
        <begin position="174"/>
        <end position="252"/>
    </location>
</feature>
<evidence type="ECO:0000256" key="4">
    <source>
        <dbReference type="ARBA" id="ARBA00022538"/>
    </source>
</evidence>
<evidence type="ECO:0000256" key="8">
    <source>
        <dbReference type="ARBA" id="ARBA00022989"/>
    </source>
</evidence>
<dbReference type="PANTHER" id="PTHR11003">
    <property type="entry name" value="POTASSIUM CHANNEL, SUBFAMILY K"/>
    <property type="match status" value="1"/>
</dbReference>
<evidence type="ECO:0000256" key="1">
    <source>
        <dbReference type="ARBA" id="ARBA00004141"/>
    </source>
</evidence>
<evidence type="ECO:0000256" key="5">
    <source>
        <dbReference type="ARBA" id="ARBA00022692"/>
    </source>
</evidence>
<keyword evidence="16" id="KW-1185">Reference proteome</keyword>
<feature type="transmembrane region" description="Helical" evidence="13">
    <location>
        <begin position="221"/>
        <end position="241"/>
    </location>
</feature>
<feature type="domain" description="Potassium channel" evidence="14">
    <location>
        <begin position="83"/>
        <end position="140"/>
    </location>
</feature>
<dbReference type="InterPro" id="IPR003280">
    <property type="entry name" value="2pore_dom_K_chnl"/>
</dbReference>
<keyword evidence="4" id="KW-0633">Potassium transport</keyword>
<organism evidence="15 16">
    <name type="scientific">Podarcis lilfordi</name>
    <name type="common">Lilford's wall lizard</name>
    <dbReference type="NCBI Taxonomy" id="74358"/>
    <lineage>
        <taxon>Eukaryota</taxon>
        <taxon>Metazoa</taxon>
        <taxon>Chordata</taxon>
        <taxon>Craniata</taxon>
        <taxon>Vertebrata</taxon>
        <taxon>Euteleostomi</taxon>
        <taxon>Lepidosauria</taxon>
        <taxon>Squamata</taxon>
        <taxon>Bifurcata</taxon>
        <taxon>Unidentata</taxon>
        <taxon>Episquamata</taxon>
        <taxon>Laterata</taxon>
        <taxon>Lacertibaenia</taxon>
        <taxon>Lacertidae</taxon>
        <taxon>Podarcis</taxon>
    </lineage>
</organism>
<dbReference type="GO" id="GO:0005886">
    <property type="term" value="C:plasma membrane"/>
    <property type="evidence" value="ECO:0007669"/>
    <property type="project" value="TreeGrafter"/>
</dbReference>
<feature type="transmembrane region" description="Helical" evidence="13">
    <location>
        <begin position="395"/>
        <end position="417"/>
    </location>
</feature>
<dbReference type="GO" id="GO:0015271">
    <property type="term" value="F:outward rectifier potassium channel activity"/>
    <property type="evidence" value="ECO:0007669"/>
    <property type="project" value="TreeGrafter"/>
</dbReference>
<keyword evidence="3 12" id="KW-0813">Transport</keyword>
<sequence length="545" mass="61828">MRVSRAQGVILLAGFLTYVVMGALVFEILEKDHNKKVIDAVFHLKHDFLLNYSALTPEEVELFIQKLIRSVRKGIIPAATHPSEKYSNWDFANSFFFVGTMLATIGYGNVSPQTKEGQIFCIIFALFGIPFNLICLNYIGFLVSRLFESCAKNVFGKGKKKTARYIFLFVVVGILMFLILPSFLFQWVEGWTFYEAVYFTFITLSTIGFGDYLIGRNHDRSYFVGYQLLAAIWIVIGLAWISVLFELFSSLLVALWICQTCQSRQAVKLRSHLTEQNNMRVSRAQGVLLLAGLLTYVVMGAFVFELLENDHHKKVEEATFHMKEEFFLNYTALTPEEVELFIQKLVNAVRSGIDPVGTHPHEKHSSWDFTHSFFFVGTMLSTIGYGNLCPQTKEGQLFCVIFALFGIPFNLLCLNYIGSSVSGICESCAEKLSGKENKKSARYVFVFVGAGILMFLILPAFFFQWMEGWNYSEAIYFTFITLSTIGFGDYLIGKKQDRNYFPGYRLLSAIWIIVGLAWIAVLFELVSSFLAPVDPKPSSQKDSRG</sequence>
<dbReference type="Pfam" id="PF07885">
    <property type="entry name" value="Ion_trans_2"/>
    <property type="match status" value="4"/>
</dbReference>
<evidence type="ECO:0000313" key="15">
    <source>
        <dbReference type="EMBL" id="CAI5764756.1"/>
    </source>
</evidence>
<dbReference type="Proteomes" id="UP001178461">
    <property type="component" value="Chromosome 1"/>
</dbReference>
<evidence type="ECO:0000256" key="7">
    <source>
        <dbReference type="ARBA" id="ARBA00022958"/>
    </source>
</evidence>
<evidence type="ECO:0000256" key="6">
    <source>
        <dbReference type="ARBA" id="ARBA00022826"/>
    </source>
</evidence>
<feature type="transmembrane region" description="Helical" evidence="13">
    <location>
        <begin position="196"/>
        <end position="214"/>
    </location>
</feature>
<feature type="transmembrane region" description="Helical" evidence="13">
    <location>
        <begin position="6"/>
        <end position="26"/>
    </location>
</feature>
<dbReference type="InterPro" id="IPR003092">
    <property type="entry name" value="2pore_dom_K_chnl_TASK"/>
</dbReference>
<accession>A0AA35NUM4</accession>
<dbReference type="InterPro" id="IPR013099">
    <property type="entry name" value="K_chnl_dom"/>
</dbReference>
<proteinExistence type="inferred from homology"/>
<keyword evidence="11 12" id="KW-0407">Ion channel</keyword>
<keyword evidence="8 13" id="KW-1133">Transmembrane helix</keyword>
<dbReference type="AlphaFoldDB" id="A0AA35NUM4"/>
<evidence type="ECO:0000256" key="13">
    <source>
        <dbReference type="SAM" id="Phobius"/>
    </source>
</evidence>
<keyword evidence="10 13" id="KW-0472">Membrane</keyword>
<comment type="subcellular location">
    <subcellularLocation>
        <location evidence="1">Membrane</location>
        <topology evidence="1">Multi-pass membrane protein</topology>
    </subcellularLocation>
</comment>
<evidence type="ECO:0000256" key="9">
    <source>
        <dbReference type="ARBA" id="ARBA00023065"/>
    </source>
</evidence>
<feature type="transmembrane region" description="Helical" evidence="13">
    <location>
        <begin position="122"/>
        <end position="144"/>
    </location>
</feature>
<dbReference type="PRINTS" id="PR01095">
    <property type="entry name" value="TASKCHANNEL"/>
</dbReference>
<name>A0AA35NUM4_9SAUR</name>
<feature type="transmembrane region" description="Helical" evidence="13">
    <location>
        <begin position="165"/>
        <end position="184"/>
    </location>
</feature>
<evidence type="ECO:0000256" key="11">
    <source>
        <dbReference type="ARBA" id="ARBA00023303"/>
    </source>
</evidence>
<keyword evidence="7" id="KW-0630">Potassium</keyword>
<feature type="transmembrane region" description="Helical" evidence="13">
    <location>
        <begin position="443"/>
        <end position="462"/>
    </location>
</feature>
<dbReference type="PANTHER" id="PTHR11003:SF350">
    <property type="entry name" value="POTASSIUM CHANNEL DOMAIN-CONTAINING PROTEIN"/>
    <property type="match status" value="1"/>
</dbReference>
<evidence type="ECO:0000256" key="12">
    <source>
        <dbReference type="RuleBase" id="RU003857"/>
    </source>
</evidence>